<proteinExistence type="predicted"/>
<keyword evidence="3 4" id="KW-0067">ATP-binding</keyword>
<accession>A0A5K1U7H9</accession>
<feature type="signal peptide" evidence="6">
    <location>
        <begin position="1"/>
        <end position="15"/>
    </location>
</feature>
<dbReference type="AlphaFoldDB" id="A0A5K1U7H9"/>
<dbReference type="VEuPathDB" id="AmoebaDB:KM1_078230"/>
<feature type="chain" id="PRO_5023824377" evidence="6">
    <location>
        <begin position="16"/>
        <end position="1037"/>
    </location>
</feature>
<dbReference type="PANTHER" id="PTHR45756:SF1">
    <property type="entry name" value="PROTEIN KINASE DOMAIN CONTAINING PROTEIN"/>
    <property type="match status" value="1"/>
</dbReference>
<dbReference type="InterPro" id="IPR017441">
    <property type="entry name" value="Protein_kinase_ATP_BS"/>
</dbReference>
<dbReference type="VEuPathDB" id="AmoebaDB:EHI7A_098900"/>
<evidence type="ECO:0000256" key="2">
    <source>
        <dbReference type="ARBA" id="ARBA00022741"/>
    </source>
</evidence>
<protein>
    <submittedName>
        <fullName evidence="8">Protein kinase domain containing protein</fullName>
    </submittedName>
</protein>
<evidence type="ECO:0000256" key="5">
    <source>
        <dbReference type="SAM" id="Phobius"/>
    </source>
</evidence>
<dbReference type="InterPro" id="IPR053215">
    <property type="entry name" value="TKL_Ser/Thr_kinase"/>
</dbReference>
<name>A0A5K1U7H9_ENTHI</name>
<dbReference type="VEuPathDB" id="AmoebaDB:KM1_176470"/>
<keyword evidence="2 4" id="KW-0547">Nucleotide-binding</keyword>
<evidence type="ECO:0000256" key="4">
    <source>
        <dbReference type="PROSITE-ProRule" id="PRU10141"/>
    </source>
</evidence>
<keyword evidence="5" id="KW-0812">Transmembrane</keyword>
<dbReference type="VEuPathDB" id="AmoebaDB:EHI7A_058390"/>
<gene>
    <name evidence="8" type="ORF">CL6EHI_064610</name>
</gene>
<dbReference type="Gene3D" id="1.10.510.10">
    <property type="entry name" value="Transferase(Phosphotransferase) domain 1"/>
    <property type="match status" value="1"/>
</dbReference>
<dbReference type="VEuPathDB" id="AmoebaDB:EHI8A_105020"/>
<dbReference type="Pfam" id="PF07714">
    <property type="entry name" value="PK_Tyr_Ser-Thr"/>
    <property type="match status" value="1"/>
</dbReference>
<dbReference type="VEuPathDB" id="AmoebaDB:EHI5A_062020"/>
<feature type="binding site" evidence="4">
    <location>
        <position position="768"/>
    </location>
    <ligand>
        <name>ATP</name>
        <dbReference type="ChEBI" id="CHEBI:30616"/>
    </ligand>
</feature>
<organism evidence="8 9">
    <name type="scientific">Entamoeba histolytica</name>
    <dbReference type="NCBI Taxonomy" id="5759"/>
    <lineage>
        <taxon>Eukaryota</taxon>
        <taxon>Amoebozoa</taxon>
        <taxon>Evosea</taxon>
        <taxon>Archamoebae</taxon>
        <taxon>Mastigamoebida</taxon>
        <taxon>Entamoebidae</taxon>
        <taxon>Entamoeba</taxon>
    </lineage>
</organism>
<dbReference type="GO" id="GO:0005524">
    <property type="term" value="F:ATP binding"/>
    <property type="evidence" value="ECO:0007669"/>
    <property type="project" value="UniProtKB-UniRule"/>
</dbReference>
<dbReference type="OMA" id="CLINCEC"/>
<keyword evidence="6" id="KW-0732">Signal</keyword>
<keyword evidence="5" id="KW-1133">Transmembrane helix</keyword>
<sequence>MKILLLLIIITLCFSTFCNNVGCGQCETEVCITCKIGYDDNDDSCEKCDYYISSKKVDQLTNPVYLNIEDQCIDISNKIQGNEFNRMPVNSSECTLDFSEKFFSFDMSEVTPSIPPCINTSQINDYLFGKWTSITLTEGTQMSIYNIKILDSNQQIVNKEISMQVSNIVNGQMNCLASSIVSNDEPFSVFLNSNTFILFIGLLNGVNYTISFNAKASVNSDIFHTSLLIDGNDYIDFIDYTDNYTSFGKPQTMVVGEKDIVIYQMKCSPIIRKGIFFSVKTVPYHTLILDTKLSSSFHYVEEININTFSCKQLHIGKKGGLTTTEGSSYGVLFKVYSEKEELRHFFMSIENEPLTLRIQTSCVNKCNQDNGHGQCVISEFKCVCNEGYGFEDCSRLCYYDGKFNTTQENPCYLGTSGCDKHCKCKEGYSYQNHYCISKECLNLGIGSCNRNNKHCLMNCECEDGYEPTQHKMCKLKTCGNKQKNEFEECDGGLNCNDFCECIDGFTTDPNDPLSCKETGILWWHILLIIIGSVWIIFILMIGIFLIVNAFRKRKGFDPKVFLVEQPNMFLNISNSSVINPIEVDKKLPFTTSCVDLTFGDSEFISIGKTYFNQVVFKNKRDKYMLVIIHLPKSPKYVFHTEPEYLIISPKRKATITIYLTLFCTIKLHGMKIPSTVYFSQRKVNLEDIINNLRNQTEETYSKEDRDKHNLMTQGKKIKYRFNFTLKIEASASTDIDMDEIRMIETPIGEGTYSTVYLGSYRGIFVAIKTFKMSFTDEEEREIMIKDIKAECNLMKRLRNPYIIGYIGSVTYIPEISLIMPYAMFDSLNHYCRPPPDGIKLSYKFKMRILKDVAKGMSFLHENSIMHLDLKPDNILLSSLSLSSDSVAKITDFGTSRIKRNSDKGLGTPLYLAPETYEDHYLYASDVYSYAITSWELICEEEPFCDFQDLFSIKSHVLAGYRLPFPDFISPKMKNVIMKCWEQEPNQRPNFGVVSTWMLEIVNETPNISHPQDDTVDNEILSNLIEEKKHLMEQVMFD</sequence>
<dbReference type="EMBL" id="BDEQ01000001">
    <property type="protein sequence ID" value="GAT94609.1"/>
    <property type="molecule type" value="Genomic_DNA"/>
</dbReference>
<dbReference type="PROSITE" id="PS00107">
    <property type="entry name" value="PROTEIN_KINASE_ATP"/>
    <property type="match status" value="1"/>
</dbReference>
<dbReference type="InterPro" id="IPR008271">
    <property type="entry name" value="Ser/Thr_kinase_AS"/>
</dbReference>
<dbReference type="InterPro" id="IPR000719">
    <property type="entry name" value="Prot_kinase_dom"/>
</dbReference>
<dbReference type="InterPro" id="IPR001245">
    <property type="entry name" value="Ser-Thr/Tyr_kinase_cat_dom"/>
</dbReference>
<keyword evidence="8" id="KW-0808">Transferase</keyword>
<dbReference type="PANTHER" id="PTHR45756">
    <property type="entry name" value="PALMITOYLTRANSFERASE"/>
    <property type="match status" value="1"/>
</dbReference>
<dbReference type="SMART" id="SM00220">
    <property type="entry name" value="S_TKc"/>
    <property type="match status" value="1"/>
</dbReference>
<dbReference type="PROSITE" id="PS50011">
    <property type="entry name" value="PROTEIN_KINASE_DOM"/>
    <property type="match status" value="1"/>
</dbReference>
<dbReference type="Proteomes" id="UP000078387">
    <property type="component" value="Unassembled WGS sequence"/>
</dbReference>
<feature type="transmembrane region" description="Helical" evidence="5">
    <location>
        <begin position="802"/>
        <end position="824"/>
    </location>
</feature>
<feature type="domain" description="Protein kinase" evidence="7">
    <location>
        <begin position="741"/>
        <end position="997"/>
    </location>
</feature>
<dbReference type="VEuPathDB" id="AmoebaDB:EHI_064610"/>
<evidence type="ECO:0000256" key="3">
    <source>
        <dbReference type="ARBA" id="ARBA00022840"/>
    </source>
</evidence>
<reference evidence="8 9" key="1">
    <citation type="submission" date="2016-05" db="EMBL/GenBank/DDBJ databases">
        <title>First whole genome sequencing of Entamoeba histolytica HM1:IMSS-clone-6.</title>
        <authorList>
            <person name="Mukherjee Avik.K."/>
            <person name="Izumyama S."/>
            <person name="Nakada-Tsukui K."/>
            <person name="Nozaki T."/>
        </authorList>
    </citation>
    <scope>NUCLEOTIDE SEQUENCE [LARGE SCALE GENOMIC DNA]</scope>
    <source>
        <strain evidence="8 9">HM1:IMSS clone 6</strain>
    </source>
</reference>
<feature type="transmembrane region" description="Helical" evidence="5">
    <location>
        <begin position="521"/>
        <end position="547"/>
    </location>
</feature>
<evidence type="ECO:0000256" key="6">
    <source>
        <dbReference type="SAM" id="SignalP"/>
    </source>
</evidence>
<dbReference type="VEuPathDB" id="AmoebaDB:EHI8A_060450"/>
<evidence type="ECO:0000259" key="7">
    <source>
        <dbReference type="PROSITE" id="PS50011"/>
    </source>
</evidence>
<evidence type="ECO:0000256" key="1">
    <source>
        <dbReference type="ARBA" id="ARBA00022527"/>
    </source>
</evidence>
<dbReference type="GO" id="GO:0004672">
    <property type="term" value="F:protein kinase activity"/>
    <property type="evidence" value="ECO:0007669"/>
    <property type="project" value="InterPro"/>
</dbReference>
<evidence type="ECO:0000313" key="8">
    <source>
        <dbReference type="EMBL" id="GAT94609.1"/>
    </source>
</evidence>
<keyword evidence="1" id="KW-0723">Serine/threonine-protein kinase</keyword>
<comment type="caution">
    <text evidence="8">The sequence shown here is derived from an EMBL/GenBank/DDBJ whole genome shotgun (WGS) entry which is preliminary data.</text>
</comment>
<keyword evidence="5" id="KW-0472">Membrane</keyword>
<dbReference type="VEuPathDB" id="AmoebaDB:EHI5A_144950"/>
<dbReference type="SUPFAM" id="SSF56112">
    <property type="entry name" value="Protein kinase-like (PK-like)"/>
    <property type="match status" value="1"/>
</dbReference>
<dbReference type="InterPro" id="IPR011009">
    <property type="entry name" value="Kinase-like_dom_sf"/>
</dbReference>
<dbReference type="Gene3D" id="3.30.200.20">
    <property type="entry name" value="Phosphorylase Kinase, domain 1"/>
    <property type="match status" value="1"/>
</dbReference>
<dbReference type="VEuPathDB" id="AmoebaDB:EHI8A_060440"/>
<dbReference type="PROSITE" id="PS00108">
    <property type="entry name" value="PROTEIN_KINASE_ST"/>
    <property type="match status" value="1"/>
</dbReference>
<evidence type="ECO:0000313" key="9">
    <source>
        <dbReference type="Proteomes" id="UP000078387"/>
    </source>
</evidence>
<keyword evidence="8" id="KW-0418">Kinase</keyword>